<comment type="caution">
    <text evidence="3">The sequence shown here is derived from an EMBL/GenBank/DDBJ whole genome shotgun (WGS) entry which is preliminary data.</text>
</comment>
<feature type="region of interest" description="Disordered" evidence="1">
    <location>
        <begin position="355"/>
        <end position="381"/>
    </location>
</feature>
<evidence type="ECO:0000256" key="1">
    <source>
        <dbReference type="SAM" id="MobiDB-lite"/>
    </source>
</evidence>
<dbReference type="AlphaFoldDB" id="A0A9P3HGS4"/>
<reference evidence="3" key="1">
    <citation type="submission" date="2021-11" db="EMBL/GenBank/DDBJ databases">
        <authorList>
            <person name="Herlambang A."/>
            <person name="Guo Y."/>
            <person name="Takashima Y."/>
            <person name="Nishizawa T."/>
        </authorList>
    </citation>
    <scope>NUCLEOTIDE SEQUENCE</scope>
    <source>
        <strain evidence="3">E1425</strain>
    </source>
</reference>
<feature type="region of interest" description="Disordered" evidence="1">
    <location>
        <begin position="267"/>
        <end position="339"/>
    </location>
</feature>
<feature type="compositionally biased region" description="Acidic residues" evidence="1">
    <location>
        <begin position="283"/>
        <end position="304"/>
    </location>
</feature>
<keyword evidence="4" id="KW-1185">Reference proteome</keyword>
<protein>
    <submittedName>
        <fullName evidence="3">Uncharacterized protein</fullName>
    </submittedName>
</protein>
<feature type="region of interest" description="Disordered" evidence="1">
    <location>
        <begin position="40"/>
        <end position="68"/>
    </location>
</feature>
<feature type="compositionally biased region" description="Basic and acidic residues" evidence="1">
    <location>
        <begin position="370"/>
        <end position="379"/>
    </location>
</feature>
<proteinExistence type="predicted"/>
<reference evidence="3" key="2">
    <citation type="journal article" date="2022" name="Microbiol. Resour. Announc.">
        <title>Whole-Genome Sequence of Entomortierella parvispora E1425, a Mucoromycotan Fungus Associated with Burkholderiaceae-Related Endosymbiotic Bacteria.</title>
        <authorList>
            <person name="Herlambang A."/>
            <person name="Guo Y."/>
            <person name="Takashima Y."/>
            <person name="Narisawa K."/>
            <person name="Ohta H."/>
            <person name="Nishizawa T."/>
        </authorList>
    </citation>
    <scope>NUCLEOTIDE SEQUENCE</scope>
    <source>
        <strain evidence="3">E1425</strain>
    </source>
</reference>
<evidence type="ECO:0000313" key="3">
    <source>
        <dbReference type="EMBL" id="GJJ76280.1"/>
    </source>
</evidence>
<sequence length="531" mass="59660">MSPPTRINPRLTCSRTRTQLFSFVSLFCLAFHGAHTAPVSYTSSDTSIPSPSTTPSKPTASATRSSLTTHTVLPVSNSGSASEFYSFEILNPAPNDVWVSGTIETLSWMDSDLPEDATFDITLIPAHEEVETLHSTETVQDSQSSTNTASVQAATKIRPSRRRPIVRHVSAMDRFMDLVVPYDLISDEQLEREQLRGKEQGPFAQNAVLVTGMEGNKGGKKKSKDLSDDTLDVLTRLIMTVYEGRSSKVLARKEVFPIKVRKDHERDRRTALIPLPSASDDPTVSDDQMEEERQEGEEEEEEESPDHLQRDMIEPDQPDMGVNNHEMFVDGDDMSMDPPTEQLQATVQNHPHMDDMQDEEEEHGGQSDQGGDHHSHLIDPNHFQNQDDIYVWKEHESDPGYNPPIEIIEAGTINITHWTENKKRFFLGAPYVLAWDAPKYPPASLIPLSGTVSVYVEDALTAERYDIVAANLPSEVQFLYLHPTRNMMSTSPVPENRILVRARVELDLFWKGKILRYTGMSKIFYVEPGAI</sequence>
<dbReference type="OrthoDB" id="2425693at2759"/>
<feature type="compositionally biased region" description="Low complexity" evidence="1">
    <location>
        <begin position="40"/>
        <end position="66"/>
    </location>
</feature>
<feature type="chain" id="PRO_5040308501" evidence="2">
    <location>
        <begin position="37"/>
        <end position="531"/>
    </location>
</feature>
<evidence type="ECO:0000256" key="2">
    <source>
        <dbReference type="SAM" id="SignalP"/>
    </source>
</evidence>
<keyword evidence="2" id="KW-0732">Signal</keyword>
<organism evidence="3 4">
    <name type="scientific">Entomortierella parvispora</name>
    <dbReference type="NCBI Taxonomy" id="205924"/>
    <lineage>
        <taxon>Eukaryota</taxon>
        <taxon>Fungi</taxon>
        <taxon>Fungi incertae sedis</taxon>
        <taxon>Mucoromycota</taxon>
        <taxon>Mortierellomycotina</taxon>
        <taxon>Mortierellomycetes</taxon>
        <taxon>Mortierellales</taxon>
        <taxon>Mortierellaceae</taxon>
        <taxon>Entomortierella</taxon>
    </lineage>
</organism>
<gene>
    <name evidence="3" type="ORF">EMPS_08639</name>
</gene>
<name>A0A9P3HGS4_9FUNG</name>
<dbReference type="Proteomes" id="UP000827284">
    <property type="component" value="Unassembled WGS sequence"/>
</dbReference>
<feature type="region of interest" description="Disordered" evidence="1">
    <location>
        <begin position="136"/>
        <end position="157"/>
    </location>
</feature>
<accession>A0A9P3HGS4</accession>
<evidence type="ECO:0000313" key="4">
    <source>
        <dbReference type="Proteomes" id="UP000827284"/>
    </source>
</evidence>
<feature type="signal peptide" evidence="2">
    <location>
        <begin position="1"/>
        <end position="36"/>
    </location>
</feature>
<feature type="compositionally biased region" description="Polar residues" evidence="1">
    <location>
        <begin position="136"/>
        <end position="153"/>
    </location>
</feature>
<dbReference type="EMBL" id="BQFW01000012">
    <property type="protein sequence ID" value="GJJ76280.1"/>
    <property type="molecule type" value="Genomic_DNA"/>
</dbReference>